<dbReference type="EMBL" id="CP006867">
    <property type="protein sequence ID" value="ALU12171.1"/>
    <property type="molecule type" value="Genomic_DNA"/>
</dbReference>
<dbReference type="PANTHER" id="PTHR42824">
    <property type="entry name" value="GLUTAMINE AMIDOTRANSFERASE"/>
    <property type="match status" value="1"/>
</dbReference>
<dbReference type="AlphaFoldDB" id="A0A0U3E2M6"/>
<dbReference type="GeneID" id="30679624"/>
<accession>A0A0U3E2M6</accession>
<reference evidence="2 3" key="1">
    <citation type="submission" date="2013-11" db="EMBL/GenBank/DDBJ databases">
        <title>Comparative genomics of Ignicoccus.</title>
        <authorList>
            <person name="Podar M."/>
        </authorList>
    </citation>
    <scope>NUCLEOTIDE SEQUENCE [LARGE SCALE GENOMIC DNA]</scope>
    <source>
        <strain evidence="2 3">DSM 13165</strain>
    </source>
</reference>
<organism evidence="2 3">
    <name type="scientific">Ignicoccus islandicus DSM 13165</name>
    <dbReference type="NCBI Taxonomy" id="940295"/>
    <lineage>
        <taxon>Archaea</taxon>
        <taxon>Thermoproteota</taxon>
        <taxon>Thermoprotei</taxon>
        <taxon>Desulfurococcales</taxon>
        <taxon>Desulfurococcaceae</taxon>
        <taxon>Ignicoccus</taxon>
    </lineage>
</organism>
<sequence>MCRLLGGLGKPRYLSEFVKIARRDSKGKPNPDGWGYAVIDSRGQLRVFKTLYPIWERPTRLPEGIAFLVHARRAEKLGRSIDHLQPHVCNGVVMAHNGGVALPLEAIKDLNLAFRSSSERLACFLGNLVSRLGTERAVNILSKRIKPTPSANFIALVPSEMKFVVYNHHLGDPYHVIWRKGNVFSSEPLGPDWKPMSSNGEPRWEVLSLR</sequence>
<protein>
    <recommendedName>
        <fullName evidence="1">Glutamine amidotransferase type-2 domain-containing protein</fullName>
    </recommendedName>
</protein>
<dbReference type="PROSITE" id="PS51278">
    <property type="entry name" value="GATASE_TYPE_2"/>
    <property type="match status" value="1"/>
</dbReference>
<gene>
    <name evidence="2" type="ORF">EYM_01035</name>
</gene>
<dbReference type="InterPro" id="IPR029055">
    <property type="entry name" value="Ntn_hydrolases_N"/>
</dbReference>
<dbReference type="InterPro" id="IPR017932">
    <property type="entry name" value="GATase_2_dom"/>
</dbReference>
<dbReference type="Gene3D" id="3.60.20.10">
    <property type="entry name" value="Glutamine Phosphoribosylpyrophosphate, subunit 1, domain 1"/>
    <property type="match status" value="1"/>
</dbReference>
<dbReference type="KEGG" id="iis:EYM_01035"/>
<keyword evidence="3" id="KW-1185">Reference proteome</keyword>
<evidence type="ECO:0000313" key="2">
    <source>
        <dbReference type="EMBL" id="ALU12171.1"/>
    </source>
</evidence>
<name>A0A0U3E2M6_9CREN</name>
<dbReference type="RefSeq" id="WP_075049269.1">
    <property type="nucleotide sequence ID" value="NZ_CP006867.1"/>
</dbReference>
<dbReference type="SUPFAM" id="SSF56235">
    <property type="entry name" value="N-terminal nucleophile aminohydrolases (Ntn hydrolases)"/>
    <property type="match status" value="1"/>
</dbReference>
<proteinExistence type="predicted"/>
<evidence type="ECO:0000259" key="1">
    <source>
        <dbReference type="PROSITE" id="PS51278"/>
    </source>
</evidence>
<dbReference type="OrthoDB" id="350529at2157"/>
<dbReference type="PANTHER" id="PTHR42824:SF1">
    <property type="entry name" value="GLUTAMINE AMIDOTRANSFERASE YAFJ-RELATED"/>
    <property type="match status" value="1"/>
</dbReference>
<feature type="domain" description="Glutamine amidotransferase type-2" evidence="1">
    <location>
        <begin position="2"/>
        <end position="210"/>
    </location>
</feature>
<evidence type="ECO:0000313" key="3">
    <source>
        <dbReference type="Proteomes" id="UP000060778"/>
    </source>
</evidence>
<dbReference type="Proteomes" id="UP000060778">
    <property type="component" value="Chromosome"/>
</dbReference>